<accession>A0A822XWK2</accession>
<keyword evidence="3 10" id="KW-0863">Zinc-finger</keyword>
<organism evidence="13 14">
    <name type="scientific">Nelumbo nucifera</name>
    <name type="common">Sacred lotus</name>
    <dbReference type="NCBI Taxonomy" id="4432"/>
    <lineage>
        <taxon>Eukaryota</taxon>
        <taxon>Viridiplantae</taxon>
        <taxon>Streptophyta</taxon>
        <taxon>Embryophyta</taxon>
        <taxon>Tracheophyta</taxon>
        <taxon>Spermatophyta</taxon>
        <taxon>Magnoliopsida</taxon>
        <taxon>Proteales</taxon>
        <taxon>Nelumbonaceae</taxon>
        <taxon>Nelumbo</taxon>
    </lineage>
</organism>
<dbReference type="GO" id="GO:0003677">
    <property type="term" value="F:DNA binding"/>
    <property type="evidence" value="ECO:0007669"/>
    <property type="project" value="UniProtKB-KW"/>
</dbReference>
<keyword evidence="7" id="KW-0804">Transcription</keyword>
<feature type="compositionally biased region" description="Polar residues" evidence="11">
    <location>
        <begin position="582"/>
        <end position="598"/>
    </location>
</feature>
<dbReference type="SUPFAM" id="SSF57903">
    <property type="entry name" value="FYVE/PHD zinc finger"/>
    <property type="match status" value="1"/>
</dbReference>
<feature type="compositionally biased region" description="Acidic residues" evidence="11">
    <location>
        <begin position="1227"/>
        <end position="1240"/>
    </location>
</feature>
<feature type="compositionally biased region" description="Basic and acidic residues" evidence="11">
    <location>
        <begin position="599"/>
        <end position="622"/>
    </location>
</feature>
<dbReference type="SUPFAM" id="SSF46785">
    <property type="entry name" value="Winged helix' DNA-binding domain"/>
    <property type="match status" value="1"/>
</dbReference>
<dbReference type="GO" id="GO:0005634">
    <property type="term" value="C:nucleus"/>
    <property type="evidence" value="ECO:0007669"/>
    <property type="project" value="UniProtKB-SubCell"/>
</dbReference>
<evidence type="ECO:0000256" key="9">
    <source>
        <dbReference type="ARBA" id="ARBA00025232"/>
    </source>
</evidence>
<name>A0A822XWK2_NELNU</name>
<feature type="compositionally biased region" description="Polar residues" evidence="11">
    <location>
        <begin position="509"/>
        <end position="530"/>
    </location>
</feature>
<dbReference type="PANTHER" id="PTHR47527:SF3">
    <property type="entry name" value="RING_FYVE_PHD ZINC FINGER SUPERFAMILY PROTEIN"/>
    <property type="match status" value="1"/>
</dbReference>
<sequence>MNFLQRVRGLKDLFGGMDPPNVDASVPLEVKPDSTSAFVSEKRLPENDGGSVSDAQLHKKARGASGGDMKRVAEIVLVLSALGKMRGGRSPTAVEKDLMAEAREKLAEMCEAPAPKDILPSNAVRVVIEDLGLNRSRDQRLGFRPPKMSIAEKLLLTKRKMEESKEFAAQSAPYSSPLLQVGFGATTEGRSSLLQAGHRFPPEKPTHAPVTAGGFQPASTAVHVSPLSSTLSLNQLPVNKMPSTTVSRGLSTNPLEKDSSLPLPRVEVSHFRLDGRSNGSAYTSQVQANLSGDHSLDKPPTFSLHAHSAAVAKVGQVNKVPDHTPIKTEGSTTVALQAEKDQMCKPSVIQTASGNLPSAYQSSLGMNFMQTPSLYTNHGDIARNVQKFLQPRIPERPNWIPPSVDYMNKTLSCQVCKVTINDVESLLVCDACEKGVHLRCLQSYNLKGIPKGEWHCPRCLISSNGKPLPPKYGRVTRSITAPKVSSSTAGAQSSLDKRVGSSDEKINHQKVTTNGNLGLQNPANVSSTDNNHNELDFVLRMTNESETQGTDIAVNRIKSETCQAILCETVGAVSASVPCSGTANQSLNQPTQNSSSSQCDREGSMLEPKVLPKSEPGHPCQEKQSDIGFDTCYDLQASCNSKDVGKSRPLNCTEVSANHYPANNTIFKEPVMSDLKDTSGCKTSCDVRGDAQDVAQASAFGASDVGNGVRDCTRSSIDGCHSVDWVGDVLQVVDEKAFYQSCCVNGVMYKLLDHALFCSNSNNLRPSKLQALWEDTRTRSKWAIVSRCYSPSDLPEVVGRPCMPEDNEVYESNHESTVMGQIMAYGQFSSASGLMMNLKDFSGLLLINLTFHVVRYSFSSRPGKLILTRRAMNNPTPVFGQARNSILKNHDLLELETFELNLGLSIDVMSSDLLLKPSCSGCGSTTDLYGSNCKHMTLCLSCGKAMAENHGKCYECGVIVTRLIREYNVRASSASDKSYFIGRFVTGVPNFSKKKNANNKWSLQKEGLQGRQVTDALREKYKNKPWLLEDETGQQYHGQIEGAQSTAYYLLMMQGKEFVAIPAGSWYNFNKVAQYKQLTLEEAEEKMKNRRKTADGYERWMMKVANNGPAAFGEVEKFDDKESGGGGGRGRRKATGDDDEGKVSDKGEEDEEEEEARKTRLGLRKGGGDDDEGPRGGDHDLDDDDIEKGDDWEHEEIFTDDDEAVGNDPEEREDLAPEVPAPPEIKQDEEDEDEANEEEGGLSKSGKELKKLLGRAGGLNDSDAEDDDDDEDVEDEFGLSPVLAPKKKDAPKEEPAESNPSKPLSSGTARGTPSTSKSAKAKRKSGGDDGKVANGAPSKKGKFENESKSSLKDEPMSTSRCSAPQKALASSGSTAPTGPVTEDEIRAVLLATSHLTTQDLVAKFKARLKLKEDKSAFAAIVRRISKIQKSNGSNWIVLRDK</sequence>
<dbReference type="Pfam" id="PF25073">
    <property type="entry name" value="DUF7797"/>
    <property type="match status" value="1"/>
</dbReference>
<evidence type="ECO:0000259" key="12">
    <source>
        <dbReference type="PROSITE" id="PS50016"/>
    </source>
</evidence>
<gene>
    <name evidence="13" type="ORF">HUJ06_024994</name>
</gene>
<feature type="compositionally biased region" description="Basic and acidic residues" evidence="11">
    <location>
        <begin position="1286"/>
        <end position="1295"/>
    </location>
</feature>
<dbReference type="InterPro" id="IPR019787">
    <property type="entry name" value="Znf_PHD-finger"/>
</dbReference>
<dbReference type="PANTHER" id="PTHR47527">
    <property type="entry name" value="RING/FYVE/PHD ZINC FINGER SUPERFAMILY PROTEIN"/>
    <property type="match status" value="1"/>
</dbReference>
<feature type="region of interest" description="Disordered" evidence="11">
    <location>
        <begin position="582"/>
        <end position="622"/>
    </location>
</feature>
<dbReference type="EMBL" id="DUZY01000001">
    <property type="protein sequence ID" value="DAD23531.1"/>
    <property type="molecule type" value="Genomic_DNA"/>
</dbReference>
<dbReference type="SMART" id="SM00249">
    <property type="entry name" value="PHD"/>
    <property type="match status" value="1"/>
</dbReference>
<reference evidence="13 14" key="1">
    <citation type="journal article" date="2020" name="Mol. Biol. Evol.">
        <title>Distinct Expression and Methylation Patterns for Genes with Different Fates following a Single Whole-Genome Duplication in Flowering Plants.</title>
        <authorList>
            <person name="Shi T."/>
            <person name="Rahmani R.S."/>
            <person name="Gugger P.F."/>
            <person name="Wang M."/>
            <person name="Li H."/>
            <person name="Zhang Y."/>
            <person name="Li Z."/>
            <person name="Wang Q."/>
            <person name="Van de Peer Y."/>
            <person name="Marchal K."/>
            <person name="Chen J."/>
        </authorList>
    </citation>
    <scope>NUCLEOTIDE SEQUENCE [LARGE SCALE GENOMIC DNA]</scope>
    <source>
        <tissue evidence="13">Leaf</tissue>
    </source>
</reference>
<dbReference type="GO" id="GO:0006367">
    <property type="term" value="P:transcription initiation at RNA polymerase II promoter"/>
    <property type="evidence" value="ECO:0007669"/>
    <property type="project" value="InterPro"/>
</dbReference>
<dbReference type="PROSITE" id="PS50016">
    <property type="entry name" value="ZF_PHD_2"/>
    <property type="match status" value="1"/>
</dbReference>
<feature type="domain" description="PHD-type" evidence="12">
    <location>
        <begin position="410"/>
        <end position="462"/>
    </location>
</feature>
<evidence type="ECO:0000256" key="3">
    <source>
        <dbReference type="ARBA" id="ARBA00022771"/>
    </source>
</evidence>
<dbReference type="Gene3D" id="1.10.10.10">
    <property type="entry name" value="Winged helix-like DNA-binding domain superfamily/Winged helix DNA-binding domain"/>
    <property type="match status" value="1"/>
</dbReference>
<evidence type="ECO:0000313" key="13">
    <source>
        <dbReference type="EMBL" id="DAD23531.1"/>
    </source>
</evidence>
<evidence type="ECO:0000256" key="5">
    <source>
        <dbReference type="ARBA" id="ARBA00023015"/>
    </source>
</evidence>
<comment type="function">
    <text evidence="9">TFIIF is a general transcription initiation factor that binds to RNA polymerase II and helps to recruit it to the initiation complex in collaboration with TFIIB. It promotes transcription elongation.</text>
</comment>
<dbReference type="InterPro" id="IPR011039">
    <property type="entry name" value="TFIIF_interaction"/>
</dbReference>
<dbReference type="Gene3D" id="2.30.30.490">
    <property type="match status" value="1"/>
</dbReference>
<feature type="compositionally biased region" description="Polar residues" evidence="11">
    <location>
        <begin position="1356"/>
        <end position="1376"/>
    </location>
</feature>
<dbReference type="InterPro" id="IPR019786">
    <property type="entry name" value="Zinc_finger_PHD-type_CS"/>
</dbReference>
<dbReference type="InterPro" id="IPR008851">
    <property type="entry name" value="TFIIF-alpha"/>
</dbReference>
<dbReference type="InterPro" id="IPR036390">
    <property type="entry name" value="WH_DNA-bd_sf"/>
</dbReference>
<feature type="region of interest" description="Disordered" evidence="11">
    <location>
        <begin position="42"/>
        <end position="64"/>
    </location>
</feature>
<dbReference type="SUPFAM" id="SSF50916">
    <property type="entry name" value="Rap30/74 interaction domains"/>
    <property type="match status" value="1"/>
</dbReference>
<evidence type="ECO:0000256" key="6">
    <source>
        <dbReference type="ARBA" id="ARBA00023125"/>
    </source>
</evidence>
<evidence type="ECO:0000256" key="7">
    <source>
        <dbReference type="ARBA" id="ARBA00023163"/>
    </source>
</evidence>
<evidence type="ECO:0000256" key="1">
    <source>
        <dbReference type="ARBA" id="ARBA00004123"/>
    </source>
</evidence>
<dbReference type="PROSITE" id="PS01359">
    <property type="entry name" value="ZF_PHD_1"/>
    <property type="match status" value="1"/>
</dbReference>
<evidence type="ECO:0000313" key="14">
    <source>
        <dbReference type="Proteomes" id="UP000607653"/>
    </source>
</evidence>
<keyword evidence="6" id="KW-0238">DNA-binding</keyword>
<keyword evidence="4" id="KW-0862">Zinc</keyword>
<feature type="compositionally biased region" description="Basic and acidic residues" evidence="11">
    <location>
        <begin position="1114"/>
        <end position="1123"/>
    </location>
</feature>
<feature type="compositionally biased region" description="Polar residues" evidence="11">
    <location>
        <begin position="1298"/>
        <end position="1313"/>
    </location>
</feature>
<dbReference type="InterPro" id="IPR013083">
    <property type="entry name" value="Znf_RING/FYVE/PHD"/>
</dbReference>
<dbReference type="GO" id="GO:0032968">
    <property type="term" value="P:positive regulation of transcription elongation by RNA polymerase II"/>
    <property type="evidence" value="ECO:0007669"/>
    <property type="project" value="InterPro"/>
</dbReference>
<feature type="compositionally biased region" description="Acidic residues" evidence="11">
    <location>
        <begin position="1198"/>
        <end position="1213"/>
    </location>
</feature>
<dbReference type="InterPro" id="IPR001965">
    <property type="entry name" value="Znf_PHD"/>
</dbReference>
<comment type="subcellular location">
    <subcellularLocation>
        <location evidence="1">Nucleus</location>
    </subcellularLocation>
</comment>
<evidence type="ECO:0000256" key="10">
    <source>
        <dbReference type="PROSITE-ProRule" id="PRU00146"/>
    </source>
</evidence>
<evidence type="ECO:0000256" key="8">
    <source>
        <dbReference type="ARBA" id="ARBA00023242"/>
    </source>
</evidence>
<evidence type="ECO:0000256" key="4">
    <source>
        <dbReference type="ARBA" id="ARBA00022833"/>
    </source>
</evidence>
<dbReference type="InterPro" id="IPR036388">
    <property type="entry name" value="WH-like_DNA-bd_sf"/>
</dbReference>
<feature type="compositionally biased region" description="Basic and acidic residues" evidence="11">
    <location>
        <begin position="1341"/>
        <end position="1355"/>
    </location>
</feature>
<dbReference type="Pfam" id="PF00628">
    <property type="entry name" value="PHD"/>
    <property type="match status" value="1"/>
</dbReference>
<dbReference type="GO" id="GO:0008270">
    <property type="term" value="F:zinc ion binding"/>
    <property type="evidence" value="ECO:0007669"/>
    <property type="project" value="UniProtKB-KW"/>
</dbReference>
<keyword evidence="14" id="KW-1185">Reference proteome</keyword>
<dbReference type="Pfam" id="PF05793">
    <property type="entry name" value="TFIIF_alpha"/>
    <property type="match status" value="1"/>
</dbReference>
<dbReference type="Gene3D" id="3.30.40.10">
    <property type="entry name" value="Zinc/RING finger domain, C3HC4 (zinc finger)"/>
    <property type="match status" value="1"/>
</dbReference>
<evidence type="ECO:0000256" key="2">
    <source>
        <dbReference type="ARBA" id="ARBA00022723"/>
    </source>
</evidence>
<dbReference type="InterPro" id="IPR056699">
    <property type="entry name" value="DUF7797"/>
</dbReference>
<dbReference type="InterPro" id="IPR011011">
    <property type="entry name" value="Znf_FYVE_PHD"/>
</dbReference>
<feature type="region of interest" description="Disordered" evidence="11">
    <location>
        <begin position="479"/>
        <end position="530"/>
    </location>
</feature>
<feature type="compositionally biased region" description="Basic and acidic residues" evidence="11">
    <location>
        <begin position="495"/>
        <end position="507"/>
    </location>
</feature>
<feature type="region of interest" description="Disordered" evidence="11">
    <location>
        <begin position="1113"/>
        <end position="1380"/>
    </location>
</feature>
<feature type="compositionally biased region" description="Polar residues" evidence="11">
    <location>
        <begin position="479"/>
        <end position="494"/>
    </location>
</feature>
<keyword evidence="5" id="KW-0805">Transcription regulation</keyword>
<comment type="caution">
    <text evidence="13">The sequence shown here is derived from an EMBL/GenBank/DDBJ whole genome shotgun (WGS) entry which is preliminary data.</text>
</comment>
<proteinExistence type="predicted"/>
<protein>
    <recommendedName>
        <fullName evidence="12">PHD-type domain-containing protein</fullName>
    </recommendedName>
</protein>
<keyword evidence="8" id="KW-0539">Nucleus</keyword>
<keyword evidence="2" id="KW-0479">Metal-binding</keyword>
<feature type="compositionally biased region" description="Acidic residues" evidence="11">
    <location>
        <begin position="1262"/>
        <end position="1277"/>
    </location>
</feature>
<dbReference type="InterPro" id="IPR043151">
    <property type="entry name" value="BAH_sf"/>
</dbReference>
<evidence type="ECO:0000256" key="11">
    <source>
        <dbReference type="SAM" id="MobiDB-lite"/>
    </source>
</evidence>
<dbReference type="Proteomes" id="UP000607653">
    <property type="component" value="Unassembled WGS sequence"/>
</dbReference>